<dbReference type="InterPro" id="IPR002495">
    <property type="entry name" value="Glyco_trans_8"/>
</dbReference>
<dbReference type="GO" id="GO:0046872">
    <property type="term" value="F:metal ion binding"/>
    <property type="evidence" value="ECO:0007669"/>
    <property type="project" value="UniProtKB-KW"/>
</dbReference>
<dbReference type="GO" id="GO:0016757">
    <property type="term" value="F:glycosyltransferase activity"/>
    <property type="evidence" value="ECO:0007669"/>
    <property type="project" value="UniProtKB-KW"/>
</dbReference>
<organism evidence="4 5">
    <name type="scientific">Elizabethkingia occulta</name>
    <dbReference type="NCBI Taxonomy" id="1867263"/>
    <lineage>
        <taxon>Bacteria</taxon>
        <taxon>Pseudomonadati</taxon>
        <taxon>Bacteroidota</taxon>
        <taxon>Flavobacteriia</taxon>
        <taxon>Flavobacteriales</taxon>
        <taxon>Weeksellaceae</taxon>
        <taxon>Elizabethkingia</taxon>
    </lineage>
</organism>
<protein>
    <submittedName>
        <fullName evidence="4">Stress protein</fullName>
    </submittedName>
</protein>
<keyword evidence="3" id="KW-0479">Metal-binding</keyword>
<gene>
    <name evidence="4" type="ORF">BAZ10_10460</name>
</gene>
<evidence type="ECO:0000256" key="1">
    <source>
        <dbReference type="ARBA" id="ARBA00022676"/>
    </source>
</evidence>
<keyword evidence="5" id="KW-1185">Reference proteome</keyword>
<dbReference type="Gene3D" id="3.90.550.10">
    <property type="entry name" value="Spore Coat Polysaccharide Biosynthesis Protein SpsA, Chain A"/>
    <property type="match status" value="1"/>
</dbReference>
<accession>A0A1T3MAA9</accession>
<dbReference type="PANTHER" id="PTHR13778">
    <property type="entry name" value="GLYCOSYLTRANSFERASE 8 DOMAIN-CONTAINING PROTEIN"/>
    <property type="match status" value="1"/>
</dbReference>
<comment type="caution">
    <text evidence="4">The sequence shown here is derived from an EMBL/GenBank/DDBJ whole genome shotgun (WGS) entry which is preliminary data.</text>
</comment>
<name>A0A1T3MAA9_9FLAO</name>
<dbReference type="Proteomes" id="UP000190813">
    <property type="component" value="Unassembled WGS sequence"/>
</dbReference>
<dbReference type="CDD" id="cd04194">
    <property type="entry name" value="GT8_A4GalT_like"/>
    <property type="match status" value="1"/>
</dbReference>
<dbReference type="InterPro" id="IPR029044">
    <property type="entry name" value="Nucleotide-diphossugar_trans"/>
</dbReference>
<keyword evidence="2" id="KW-0808">Transferase</keyword>
<dbReference type="RefSeq" id="WP_078772962.1">
    <property type="nucleotide sequence ID" value="NZ_CBCSBR010000058.1"/>
</dbReference>
<evidence type="ECO:0000256" key="3">
    <source>
        <dbReference type="ARBA" id="ARBA00022723"/>
    </source>
</evidence>
<dbReference type="PANTHER" id="PTHR13778:SF47">
    <property type="entry name" value="LIPOPOLYSACCHARIDE 1,3-GALACTOSYLTRANSFERASE"/>
    <property type="match status" value="1"/>
</dbReference>
<proteinExistence type="predicted"/>
<keyword evidence="1" id="KW-0328">Glycosyltransferase</keyword>
<dbReference type="EMBL" id="MAHX01000020">
    <property type="protein sequence ID" value="OPC61524.1"/>
    <property type="molecule type" value="Genomic_DNA"/>
</dbReference>
<dbReference type="SUPFAM" id="SSF53448">
    <property type="entry name" value="Nucleotide-diphospho-sugar transferases"/>
    <property type="match status" value="1"/>
</dbReference>
<evidence type="ECO:0000256" key="2">
    <source>
        <dbReference type="ARBA" id="ARBA00022679"/>
    </source>
</evidence>
<evidence type="ECO:0000313" key="4">
    <source>
        <dbReference type="EMBL" id="OPC61524.1"/>
    </source>
</evidence>
<dbReference type="AlphaFoldDB" id="A0A1T3MAA9"/>
<dbReference type="InterPro" id="IPR050748">
    <property type="entry name" value="Glycosyltrans_8_dom-fam"/>
</dbReference>
<sequence length="313" mass="36724">MEKLSTEVNEVPIVIAFTPNYFIPAATCLYSILKHSQEAEKFHVICLLTEELPQRMKENLKKLDENRIRFSFMNLTGKLQDIYIDERYTVAASYRLLLPEILPEYDKVLYIDCDVIVRNDLAKLYHEVDLGDNYMAAVYEASLDFQTPYLISIGCEPGKYINSGFLVMNLAQLRQDNMVPRFLEAAKAEGLQFPDQDVLNQLCKDRILGLPPYYNSIRTFFLPQYKKDFLHYYSEEDWAQIQQHGTIHYTGDKPWNSFTIEFGAWWQYYDLLPEDIKSENKVKKKLYYLAKVLNTKAGNFILLKMLSVYRSMK</sequence>
<evidence type="ECO:0000313" key="5">
    <source>
        <dbReference type="Proteomes" id="UP000190813"/>
    </source>
</evidence>
<reference evidence="4 5" key="1">
    <citation type="submission" date="2016-06" db="EMBL/GenBank/DDBJ databases">
        <title>Revisiting the taxonomy of the Elizabethkingia Genus based on Whole-Genome Sequencing, Optical Mapping, and MALDI-TOF.</title>
        <authorList>
            <person name="Nicholson A.C."/>
        </authorList>
    </citation>
    <scope>NUCLEOTIDE SEQUENCE [LARGE SCALE GENOMIC DNA]</scope>
    <source>
        <strain evidence="4 5">G4070</strain>
    </source>
</reference>
<dbReference type="Pfam" id="PF01501">
    <property type="entry name" value="Glyco_transf_8"/>
    <property type="match status" value="1"/>
</dbReference>